<dbReference type="EMBL" id="BART01029262">
    <property type="protein sequence ID" value="GAG99103.1"/>
    <property type="molecule type" value="Genomic_DNA"/>
</dbReference>
<name>X1CSN5_9ZZZZ</name>
<reference evidence="1" key="1">
    <citation type="journal article" date="2014" name="Front. Microbiol.">
        <title>High frequency of phylogenetically diverse reductive dehalogenase-homologous genes in deep subseafloor sedimentary metagenomes.</title>
        <authorList>
            <person name="Kawai M."/>
            <person name="Futagami T."/>
            <person name="Toyoda A."/>
            <person name="Takaki Y."/>
            <person name="Nishi S."/>
            <person name="Hori S."/>
            <person name="Arai W."/>
            <person name="Tsubouchi T."/>
            <person name="Morono Y."/>
            <person name="Uchiyama I."/>
            <person name="Ito T."/>
            <person name="Fujiyama A."/>
            <person name="Inagaki F."/>
            <person name="Takami H."/>
        </authorList>
    </citation>
    <scope>NUCLEOTIDE SEQUENCE</scope>
    <source>
        <strain evidence="1">Expedition CK06-06</strain>
    </source>
</reference>
<evidence type="ECO:0000313" key="1">
    <source>
        <dbReference type="EMBL" id="GAG99103.1"/>
    </source>
</evidence>
<accession>X1CSN5</accession>
<comment type="caution">
    <text evidence="1">The sequence shown here is derived from an EMBL/GenBank/DDBJ whole genome shotgun (WGS) entry which is preliminary data.</text>
</comment>
<gene>
    <name evidence="1" type="ORF">S01H4_51393</name>
</gene>
<sequence>MKILLLCPMADGQTGPAWKHALERLGHKVMEVDAKLTPQNSYNASLQFKPDLIFCSRTKALTEEVMKIKQTFKNVVACMWNVDTRNTVGEWAHLFPLIKVVDYHFVVEFNLLNDWRKLNAKTYWLSQGLQDEVYDKPREITKEDSIKYMCDICFCGCMSGKHHPIRKTAIRAIRQAGVKSNYWGCFHRPRIYNEEHNKQVALA</sequence>
<organism evidence="1">
    <name type="scientific">marine sediment metagenome</name>
    <dbReference type="NCBI Taxonomy" id="412755"/>
    <lineage>
        <taxon>unclassified sequences</taxon>
        <taxon>metagenomes</taxon>
        <taxon>ecological metagenomes</taxon>
    </lineage>
</organism>
<feature type="non-terminal residue" evidence="1">
    <location>
        <position position="203"/>
    </location>
</feature>
<proteinExistence type="predicted"/>
<dbReference type="AlphaFoldDB" id="X1CSN5"/>
<protein>
    <submittedName>
        <fullName evidence="1">Uncharacterized protein</fullName>
    </submittedName>
</protein>